<dbReference type="Proteomes" id="UP001338582">
    <property type="component" value="Chromosome 1"/>
</dbReference>
<evidence type="ECO:0000313" key="4">
    <source>
        <dbReference type="Proteomes" id="UP001338582"/>
    </source>
</evidence>
<evidence type="ECO:0008006" key="5">
    <source>
        <dbReference type="Google" id="ProtNLM"/>
    </source>
</evidence>
<dbReference type="EMBL" id="CP138894">
    <property type="protein sequence ID" value="WPK23116.1"/>
    <property type="molecule type" value="Genomic_DNA"/>
</dbReference>
<keyword evidence="1" id="KW-0175">Coiled coil</keyword>
<dbReference type="AlphaFoldDB" id="A0AAX4H3K0"/>
<proteinExistence type="predicted"/>
<dbReference type="RefSeq" id="XP_062875503.1">
    <property type="nucleotide sequence ID" value="XM_063019433.1"/>
</dbReference>
<sequence length="668" mass="75624">MPPNAVSSLQSSCLICQKVETCKHQDLICETCIHNDIELVRNSVIENENITLELRQEINLIFDSCDNKLEHGLQRETDPKVTHTQLQTSEEAVKSLSLQLRRLDTQNVKTKLQAIDRSQKLLQEKIATAESKLSELRGEIARREQCFQRKKVQLNNDFEAESSRKHLEDTRLRVESSQQITRHATSLQRQHYTTMRSLIFDNYSPTKSLGLRGAQKSSILLFGQPVIKFSSFLNYNNKVDAVNNFLENLIRTQILFKDLLSLDEPGTLPFLPYLQTLLPDEKFYRSVQDKISAITNESHEPDTKPDLSNVTGENQNAISIDGSTNLGKITIQNKTIQIPISSRTANLNRRASLKEQDQPVETSQDPHKDKTPASAATSVQNSQRALDGKKIVIVPHKILTRPFTRLKPKDYLKFVLILVKILLTFNSILSEICDRMPVKKLKHSNSVLGAISNLRSKPRMRHESSKEFLFDVEKILHQLANLDDHFKCDVIDQSITPWNTPKNFASSSFPDASLILTITNDSVINMSLVNINSSQVPALASPSNIKRFYNSLLQRDRPKKNNLEKDMSVLGAVNEDINIYGMISETQSSNTSSLSLRSGTETKEPTEKGRPTEQNLKHIMEVVHSMISEGGAGAFSEESRIEARKVTTSMLEQSKARLDEWDMVSLMY</sequence>
<accession>A0AAX4H3K0</accession>
<dbReference type="KEGG" id="asau:88171410"/>
<protein>
    <recommendedName>
        <fullName evidence="5">Autophagy-related protein 14</fullName>
    </recommendedName>
</protein>
<evidence type="ECO:0000256" key="1">
    <source>
        <dbReference type="SAM" id="Coils"/>
    </source>
</evidence>
<feature type="compositionally biased region" description="Basic and acidic residues" evidence="2">
    <location>
        <begin position="600"/>
        <end position="613"/>
    </location>
</feature>
<feature type="region of interest" description="Disordered" evidence="2">
    <location>
        <begin position="590"/>
        <end position="613"/>
    </location>
</feature>
<gene>
    <name evidence="3" type="ORF">PUMCH_000341</name>
</gene>
<feature type="coiled-coil region" evidence="1">
    <location>
        <begin position="86"/>
        <end position="139"/>
    </location>
</feature>
<feature type="region of interest" description="Disordered" evidence="2">
    <location>
        <begin position="294"/>
        <end position="314"/>
    </location>
</feature>
<evidence type="ECO:0000313" key="3">
    <source>
        <dbReference type="EMBL" id="WPK23116.1"/>
    </source>
</evidence>
<feature type="region of interest" description="Disordered" evidence="2">
    <location>
        <begin position="351"/>
        <end position="382"/>
    </location>
</feature>
<name>A0AAX4H3K0_9ASCO</name>
<reference evidence="3 4" key="1">
    <citation type="submission" date="2023-10" db="EMBL/GenBank/DDBJ databases">
        <title>Draft Genome Sequence of Candida saopaulonensis from a very Premature Infant with Sepsis.</title>
        <authorList>
            <person name="Ning Y."/>
            <person name="Dai R."/>
            <person name="Xiao M."/>
            <person name="Xu Y."/>
            <person name="Yan Q."/>
            <person name="Zhang L."/>
        </authorList>
    </citation>
    <scope>NUCLEOTIDE SEQUENCE [LARGE SCALE GENOMIC DNA]</scope>
    <source>
        <strain evidence="3 4">19XY460</strain>
    </source>
</reference>
<organism evidence="3 4">
    <name type="scientific">Australozyma saopauloensis</name>
    <dbReference type="NCBI Taxonomy" id="291208"/>
    <lineage>
        <taxon>Eukaryota</taxon>
        <taxon>Fungi</taxon>
        <taxon>Dikarya</taxon>
        <taxon>Ascomycota</taxon>
        <taxon>Saccharomycotina</taxon>
        <taxon>Pichiomycetes</taxon>
        <taxon>Metschnikowiaceae</taxon>
        <taxon>Australozyma</taxon>
    </lineage>
</organism>
<keyword evidence="4" id="KW-1185">Reference proteome</keyword>
<evidence type="ECO:0000256" key="2">
    <source>
        <dbReference type="SAM" id="MobiDB-lite"/>
    </source>
</evidence>
<dbReference type="GeneID" id="88171410"/>